<sequence>MLFTTVLSSLRAPKKQTPPAEPRITREEMDEICVRLSKLFDDETENEDSDETNEPTDDDDDYDDDNDDKNLAEKENANSNENVKEVLGRVERRVTSYKTNTTHHVLRSSRLEDNQIVANRPL</sequence>
<reference evidence="2" key="1">
    <citation type="submission" date="2021-01" db="EMBL/GenBank/DDBJ databases">
        <authorList>
            <person name="Corre E."/>
            <person name="Pelletier E."/>
            <person name="Niang G."/>
            <person name="Scheremetjew M."/>
            <person name="Finn R."/>
            <person name="Kale V."/>
            <person name="Holt S."/>
            <person name="Cochrane G."/>
            <person name="Meng A."/>
            <person name="Brown T."/>
            <person name="Cohen L."/>
        </authorList>
    </citation>
    <scope>NUCLEOTIDE SEQUENCE</scope>
    <source>
        <strain evidence="2">ECT3854</strain>
    </source>
</reference>
<feature type="compositionally biased region" description="Acidic residues" evidence="1">
    <location>
        <begin position="42"/>
        <end position="67"/>
    </location>
</feature>
<dbReference type="AlphaFoldDB" id="A0A7S1GGK1"/>
<proteinExistence type="predicted"/>
<name>A0A7S1GGK1_CYCTE</name>
<dbReference type="EMBL" id="HBFW01002614">
    <property type="protein sequence ID" value="CAD8930655.1"/>
    <property type="molecule type" value="Transcribed_RNA"/>
</dbReference>
<protein>
    <submittedName>
        <fullName evidence="2">Uncharacterized protein</fullName>
    </submittedName>
</protein>
<evidence type="ECO:0000256" key="1">
    <source>
        <dbReference type="SAM" id="MobiDB-lite"/>
    </source>
</evidence>
<feature type="compositionally biased region" description="Basic and acidic residues" evidence="1">
    <location>
        <begin position="68"/>
        <end position="94"/>
    </location>
</feature>
<evidence type="ECO:0000313" key="2">
    <source>
        <dbReference type="EMBL" id="CAD8930655.1"/>
    </source>
</evidence>
<feature type="region of interest" description="Disordered" evidence="1">
    <location>
        <begin position="1"/>
        <end position="106"/>
    </location>
</feature>
<accession>A0A7S1GGK1</accession>
<gene>
    <name evidence="2" type="ORF">CTEN0397_LOCUS1677</name>
</gene>
<organism evidence="2">
    <name type="scientific">Cyclophora tenuis</name>
    <name type="common">Marine diatom</name>
    <dbReference type="NCBI Taxonomy" id="216820"/>
    <lineage>
        <taxon>Eukaryota</taxon>
        <taxon>Sar</taxon>
        <taxon>Stramenopiles</taxon>
        <taxon>Ochrophyta</taxon>
        <taxon>Bacillariophyta</taxon>
        <taxon>Fragilariophyceae</taxon>
        <taxon>Fragilariophycidae</taxon>
        <taxon>Cyclophorales</taxon>
        <taxon>Cyclophoraceae</taxon>
        <taxon>Cyclophora</taxon>
    </lineage>
</organism>